<feature type="region of interest" description="Disordered" evidence="1">
    <location>
        <begin position="64"/>
        <end position="88"/>
    </location>
</feature>
<dbReference type="InterPro" id="IPR022536">
    <property type="entry name" value="EspC"/>
</dbReference>
<protein>
    <submittedName>
        <fullName evidence="2">ESX-1 secretion-associated protein</fullName>
    </submittedName>
</protein>
<accession>A0A7I7QLT2</accession>
<organism evidence="2 3">
    <name type="scientific">Mycolicibacterium sediminis</name>
    <dbReference type="NCBI Taxonomy" id="1286180"/>
    <lineage>
        <taxon>Bacteria</taxon>
        <taxon>Bacillati</taxon>
        <taxon>Actinomycetota</taxon>
        <taxon>Actinomycetes</taxon>
        <taxon>Mycobacteriales</taxon>
        <taxon>Mycobacteriaceae</taxon>
        <taxon>Mycolicibacterium</taxon>
    </lineage>
</organism>
<gene>
    <name evidence="2" type="ORF">MSEDJ_13570</name>
</gene>
<evidence type="ECO:0000256" key="1">
    <source>
        <dbReference type="SAM" id="MobiDB-lite"/>
    </source>
</evidence>
<dbReference type="RefSeq" id="WP_163796165.1">
    <property type="nucleotide sequence ID" value="NZ_AP022588.1"/>
</dbReference>
<keyword evidence="3" id="KW-1185">Reference proteome</keyword>
<evidence type="ECO:0000313" key="3">
    <source>
        <dbReference type="Proteomes" id="UP000467193"/>
    </source>
</evidence>
<dbReference type="Pfam" id="PF10824">
    <property type="entry name" value="T7SS_ESX_EspC"/>
    <property type="match status" value="1"/>
</dbReference>
<dbReference type="KEGG" id="msei:MSEDJ_13570"/>
<dbReference type="AlphaFoldDB" id="A0A7I7QLT2"/>
<dbReference type="Proteomes" id="UP000467193">
    <property type="component" value="Chromosome"/>
</dbReference>
<proteinExistence type="predicted"/>
<sequence>MSSGVRVMTAHLRQLSAAQRRAAAEIKSATGVTHGVDESVRVSHGVIAWSTANAVESANRVRRATGRSMERASDALGDDLGTAAGRYDDTDRRTAGRIAGLPAHARFH</sequence>
<reference evidence="2 3" key="1">
    <citation type="journal article" date="2019" name="Emerg. Microbes Infect.">
        <title>Comprehensive subspecies identification of 175 nontuberculous mycobacteria species based on 7547 genomic profiles.</title>
        <authorList>
            <person name="Matsumoto Y."/>
            <person name="Kinjo T."/>
            <person name="Motooka D."/>
            <person name="Nabeya D."/>
            <person name="Jung N."/>
            <person name="Uechi K."/>
            <person name="Horii T."/>
            <person name="Iida T."/>
            <person name="Fujita J."/>
            <person name="Nakamura S."/>
        </authorList>
    </citation>
    <scope>NUCLEOTIDE SEQUENCE [LARGE SCALE GENOMIC DNA]</scope>
    <source>
        <strain evidence="2 3">JCM 17899</strain>
    </source>
</reference>
<name>A0A7I7QLT2_9MYCO</name>
<evidence type="ECO:0000313" key="2">
    <source>
        <dbReference type="EMBL" id="BBY27261.1"/>
    </source>
</evidence>
<dbReference type="EMBL" id="AP022588">
    <property type="protein sequence ID" value="BBY27261.1"/>
    <property type="molecule type" value="Genomic_DNA"/>
</dbReference>
<dbReference type="GO" id="GO:0009306">
    <property type="term" value="P:protein secretion"/>
    <property type="evidence" value="ECO:0007669"/>
    <property type="project" value="InterPro"/>
</dbReference>